<name>S3BNF9_OPHP1</name>
<dbReference type="AlphaFoldDB" id="S3BNF9"/>
<dbReference type="HOGENOM" id="CLU_1315755_0_0_1"/>
<protein>
    <submittedName>
        <fullName evidence="1">Uncharacterized protein</fullName>
    </submittedName>
</protein>
<organism evidence="1 2">
    <name type="scientific">Ophiostoma piceae (strain UAMH 11346)</name>
    <name type="common">Sap stain fungus</name>
    <dbReference type="NCBI Taxonomy" id="1262450"/>
    <lineage>
        <taxon>Eukaryota</taxon>
        <taxon>Fungi</taxon>
        <taxon>Dikarya</taxon>
        <taxon>Ascomycota</taxon>
        <taxon>Pezizomycotina</taxon>
        <taxon>Sordariomycetes</taxon>
        <taxon>Sordariomycetidae</taxon>
        <taxon>Ophiostomatales</taxon>
        <taxon>Ophiostomataceae</taxon>
        <taxon>Ophiostoma</taxon>
    </lineage>
</organism>
<sequence>MCLRADLCVLEIAELLDCPHEAGFVLRGGPRPFFSEKLSLEVTVCWIYIYLKLDLNTECRELQKYLALAFSVNKVSRYIREDGNLAPHIKRAIAPVIYSLNIANAKYTAAAIKTVSDTVQRWKSLSHEDRDSCLGGEIGLIEYMVLGSHRLNGKPGGGMVSFYEWHEKASGLHNMITGCGKKACFYSSGEFAQLLFDVRVAIRNFRRSD</sequence>
<proteinExistence type="predicted"/>
<evidence type="ECO:0000313" key="1">
    <source>
        <dbReference type="EMBL" id="EPE02724.1"/>
    </source>
</evidence>
<reference evidence="1 2" key="1">
    <citation type="journal article" date="2013" name="BMC Genomics">
        <title>The genome and transcriptome of the pine saprophyte Ophiostoma piceae, and a comparison with the bark beetle-associated pine pathogen Grosmannia clavigera.</title>
        <authorList>
            <person name="Haridas S."/>
            <person name="Wang Y."/>
            <person name="Lim L."/>
            <person name="Massoumi Alamouti S."/>
            <person name="Jackman S."/>
            <person name="Docking R."/>
            <person name="Robertson G."/>
            <person name="Birol I."/>
            <person name="Bohlmann J."/>
            <person name="Breuil C."/>
        </authorList>
    </citation>
    <scope>NUCLEOTIDE SEQUENCE [LARGE SCALE GENOMIC DNA]</scope>
    <source>
        <strain evidence="1 2">UAMH 11346</strain>
    </source>
</reference>
<evidence type="ECO:0000313" key="2">
    <source>
        <dbReference type="Proteomes" id="UP000016923"/>
    </source>
</evidence>
<accession>S3BNF9</accession>
<dbReference type="Proteomes" id="UP000016923">
    <property type="component" value="Unassembled WGS sequence"/>
</dbReference>
<dbReference type="EMBL" id="KE148175">
    <property type="protein sequence ID" value="EPE02724.1"/>
    <property type="molecule type" value="Genomic_DNA"/>
</dbReference>
<keyword evidence="2" id="KW-1185">Reference proteome</keyword>
<gene>
    <name evidence="1" type="ORF">F503_04073</name>
</gene>
<dbReference type="VEuPathDB" id="FungiDB:F503_04073"/>